<feature type="transmembrane region" description="Helical" evidence="1">
    <location>
        <begin position="83"/>
        <end position="99"/>
    </location>
</feature>
<comment type="caution">
    <text evidence="2">The sequence shown here is derived from an EMBL/GenBank/DDBJ whole genome shotgun (WGS) entry which is preliminary data.</text>
</comment>
<organism evidence="2 3">
    <name type="scientific">Brachionus plicatilis</name>
    <name type="common">Marine rotifer</name>
    <name type="synonym">Brachionus muelleri</name>
    <dbReference type="NCBI Taxonomy" id="10195"/>
    <lineage>
        <taxon>Eukaryota</taxon>
        <taxon>Metazoa</taxon>
        <taxon>Spiralia</taxon>
        <taxon>Gnathifera</taxon>
        <taxon>Rotifera</taxon>
        <taxon>Eurotatoria</taxon>
        <taxon>Monogononta</taxon>
        <taxon>Pseudotrocha</taxon>
        <taxon>Ploima</taxon>
        <taxon>Brachionidae</taxon>
        <taxon>Brachionus</taxon>
    </lineage>
</organism>
<keyword evidence="3" id="KW-1185">Reference proteome</keyword>
<proteinExistence type="predicted"/>
<sequence length="167" mass="19268">MPENGMMKRKRDDFTVNPSLLFSIFIMFINFLLSELFCLKLVSLFFSVVELSVSLNFTCFIIFSVFNVLISYSFSPNSVNNEYSIPALHSCLHLILFVLRTSNLRIKNCTINCTLVSSDKLNNVTIFNYRHCLNNAHIINSHFNKLFKGLVLINLKILEIVSYPQIK</sequence>
<accession>A0A3M7QKZ3</accession>
<feature type="transmembrane region" description="Helical" evidence="1">
    <location>
        <begin position="20"/>
        <end position="39"/>
    </location>
</feature>
<feature type="transmembrane region" description="Helical" evidence="1">
    <location>
        <begin position="51"/>
        <end position="71"/>
    </location>
</feature>
<dbReference type="Proteomes" id="UP000276133">
    <property type="component" value="Unassembled WGS sequence"/>
</dbReference>
<evidence type="ECO:0000313" key="2">
    <source>
        <dbReference type="EMBL" id="RNA11784.1"/>
    </source>
</evidence>
<keyword evidence="1" id="KW-0812">Transmembrane</keyword>
<name>A0A3M7QKZ3_BRAPC</name>
<protein>
    <submittedName>
        <fullName evidence="2">Uncharacterized protein</fullName>
    </submittedName>
</protein>
<keyword evidence="1" id="KW-0472">Membrane</keyword>
<keyword evidence="1" id="KW-1133">Transmembrane helix</keyword>
<dbReference type="EMBL" id="REGN01005848">
    <property type="protein sequence ID" value="RNA11784.1"/>
    <property type="molecule type" value="Genomic_DNA"/>
</dbReference>
<evidence type="ECO:0000313" key="3">
    <source>
        <dbReference type="Proteomes" id="UP000276133"/>
    </source>
</evidence>
<reference evidence="2 3" key="1">
    <citation type="journal article" date="2018" name="Sci. Rep.">
        <title>Genomic signatures of local adaptation to the degree of environmental predictability in rotifers.</title>
        <authorList>
            <person name="Franch-Gras L."/>
            <person name="Hahn C."/>
            <person name="Garcia-Roger E.M."/>
            <person name="Carmona M.J."/>
            <person name="Serra M."/>
            <person name="Gomez A."/>
        </authorList>
    </citation>
    <scope>NUCLEOTIDE SEQUENCE [LARGE SCALE GENOMIC DNA]</scope>
    <source>
        <strain evidence="2">HYR1</strain>
    </source>
</reference>
<dbReference type="AlphaFoldDB" id="A0A3M7QKZ3"/>
<evidence type="ECO:0000256" key="1">
    <source>
        <dbReference type="SAM" id="Phobius"/>
    </source>
</evidence>
<gene>
    <name evidence="2" type="ORF">BpHYR1_036915</name>
</gene>